<reference evidence="1 2" key="1">
    <citation type="submission" date="2020-08" db="EMBL/GenBank/DDBJ databases">
        <title>Genomic Encyclopedia of Type Strains, Phase IV (KMG-IV): sequencing the most valuable type-strain genomes for metagenomic binning, comparative biology and taxonomic classification.</title>
        <authorList>
            <person name="Goeker M."/>
        </authorList>
    </citation>
    <scope>NUCLEOTIDE SEQUENCE [LARGE SCALE GENOMIC DNA]</scope>
    <source>
        <strain evidence="1 2">DSM 105137</strain>
    </source>
</reference>
<dbReference type="InterPro" id="IPR021272">
    <property type="entry name" value="DUF2851"/>
</dbReference>
<accession>A0A840EAP9</accession>
<comment type="caution">
    <text evidence="1">The sequence shown here is derived from an EMBL/GenBank/DDBJ whole genome shotgun (WGS) entry which is preliminary data.</text>
</comment>
<keyword evidence="2" id="KW-1185">Reference proteome</keyword>
<proteinExistence type="predicted"/>
<dbReference type="EMBL" id="JACIFF010000009">
    <property type="protein sequence ID" value="MBB4080625.1"/>
    <property type="molecule type" value="Genomic_DNA"/>
</dbReference>
<gene>
    <name evidence="1" type="ORF">GGR28_003260</name>
</gene>
<dbReference type="Pfam" id="PF11013">
    <property type="entry name" value="DUF2851"/>
    <property type="match status" value="1"/>
</dbReference>
<evidence type="ECO:0000313" key="1">
    <source>
        <dbReference type="EMBL" id="MBB4080625.1"/>
    </source>
</evidence>
<dbReference type="Proteomes" id="UP000576209">
    <property type="component" value="Unassembled WGS sequence"/>
</dbReference>
<evidence type="ECO:0008006" key="3">
    <source>
        <dbReference type="Google" id="ProtNLM"/>
    </source>
</evidence>
<organism evidence="1 2">
    <name type="scientific">Neolewinella aquimaris</name>
    <dbReference type="NCBI Taxonomy" id="1835722"/>
    <lineage>
        <taxon>Bacteria</taxon>
        <taxon>Pseudomonadati</taxon>
        <taxon>Bacteroidota</taxon>
        <taxon>Saprospiria</taxon>
        <taxon>Saprospirales</taxon>
        <taxon>Lewinellaceae</taxon>
        <taxon>Neolewinella</taxon>
    </lineage>
</organism>
<evidence type="ECO:0000313" key="2">
    <source>
        <dbReference type="Proteomes" id="UP000576209"/>
    </source>
</evidence>
<dbReference type="RefSeq" id="WP_183496855.1">
    <property type="nucleotide sequence ID" value="NZ_JACIFF010000009.1"/>
</dbReference>
<protein>
    <recommendedName>
        <fullName evidence="3">DUF2851 family protein</fullName>
    </recommendedName>
</protein>
<name>A0A840EAP9_9BACT</name>
<dbReference type="AlphaFoldDB" id="A0A840EAP9"/>
<sequence length="447" mass="51520">MKEDFLHYLWRLARFDLRDLRTTEGEPITIQQFGTHNSNAGPDFDDARIQIGGLQWAGRVEMHLYSREWYDHGHDTDPAYDGVILHVVLEEDRPVYRTDGSRIPCLELRDRIPAGVRNSYWRLMHNEYWVPCQTQLQYASDGIRTVWLQRILAERLTRRGEEFAALLQSCDRDWEEAFYRSVARAMGGKVNGEAMQMLATSLPLRIILRHKHSLLQLEALLFGQSGLLPDEADGEAAYLTQLRREYALLRVKHDLRPIPATAWRFLRMRPNNFPTVRIAQLACLYYRSGQLFGKALAAANERELRNMFDVSLSNYWRTHYRFGTPADASDRRLGEQAVRSILINAVVPAYFTYGRLRSDQRYHDRSIELLEALPPERNQVVKKWRELGWAAADAGESQALLELKKNYCDATRCTSCTIGCRIMGRSDPGAAPLLTVNEEARAYRLAG</sequence>